<feature type="transmembrane region" description="Helical" evidence="2">
    <location>
        <begin position="169"/>
        <end position="191"/>
    </location>
</feature>
<accession>A0ABS1DAZ0</accession>
<name>A0ABS1DAZ0_9PROT</name>
<feature type="transmembrane region" description="Helical" evidence="2">
    <location>
        <begin position="137"/>
        <end position="163"/>
    </location>
</feature>
<feature type="transmembrane region" description="Helical" evidence="2">
    <location>
        <begin position="249"/>
        <end position="274"/>
    </location>
</feature>
<evidence type="ECO:0000313" key="3">
    <source>
        <dbReference type="EMBL" id="MBK1666768.1"/>
    </source>
</evidence>
<keyword evidence="2" id="KW-0812">Transmembrane</keyword>
<keyword evidence="2" id="KW-0472">Membrane</keyword>
<feature type="transmembrane region" description="Helical" evidence="2">
    <location>
        <begin position="212"/>
        <end position="237"/>
    </location>
</feature>
<dbReference type="RefSeq" id="WP_200338831.1">
    <property type="nucleotide sequence ID" value="NZ_NRRL01000002.1"/>
</dbReference>
<evidence type="ECO:0008006" key="5">
    <source>
        <dbReference type="Google" id="ProtNLM"/>
    </source>
</evidence>
<reference evidence="3 4" key="1">
    <citation type="journal article" date="2020" name="Microorganisms">
        <title>Osmotic Adaptation and Compatible Solute Biosynthesis of Phototrophic Bacteria as Revealed from Genome Analyses.</title>
        <authorList>
            <person name="Imhoff J.F."/>
            <person name="Rahn T."/>
            <person name="Kunzel S."/>
            <person name="Keller A."/>
            <person name="Neulinger S.C."/>
        </authorList>
    </citation>
    <scope>NUCLEOTIDE SEQUENCE [LARGE SCALE GENOMIC DNA]</scope>
    <source>
        <strain evidence="3 4">DSM 9895</strain>
    </source>
</reference>
<evidence type="ECO:0000256" key="2">
    <source>
        <dbReference type="SAM" id="Phobius"/>
    </source>
</evidence>
<evidence type="ECO:0000313" key="4">
    <source>
        <dbReference type="Proteomes" id="UP001296873"/>
    </source>
</evidence>
<dbReference type="Proteomes" id="UP001296873">
    <property type="component" value="Unassembled WGS sequence"/>
</dbReference>
<feature type="transmembrane region" description="Helical" evidence="2">
    <location>
        <begin position="93"/>
        <end position="116"/>
    </location>
</feature>
<organism evidence="3 4">
    <name type="scientific">Rhodovibrio sodomensis</name>
    <dbReference type="NCBI Taxonomy" id="1088"/>
    <lineage>
        <taxon>Bacteria</taxon>
        <taxon>Pseudomonadati</taxon>
        <taxon>Pseudomonadota</taxon>
        <taxon>Alphaproteobacteria</taxon>
        <taxon>Rhodospirillales</taxon>
        <taxon>Rhodovibrionaceae</taxon>
        <taxon>Rhodovibrio</taxon>
    </lineage>
</organism>
<keyword evidence="2" id="KW-1133">Transmembrane helix</keyword>
<evidence type="ECO:0000256" key="1">
    <source>
        <dbReference type="SAM" id="MobiDB-lite"/>
    </source>
</evidence>
<feature type="transmembrane region" description="Helical" evidence="2">
    <location>
        <begin position="57"/>
        <end position="81"/>
    </location>
</feature>
<protein>
    <recommendedName>
        <fullName evidence="5">Glycerophosphoryl diester phosphodiesterase membrane domain-containing protein</fullName>
    </recommendedName>
</protein>
<feature type="region of interest" description="Disordered" evidence="1">
    <location>
        <begin position="1"/>
        <end position="38"/>
    </location>
</feature>
<sequence>MRPDDGDERFEQDDDPQPPRRNQGGGRPSPRQPLPVTQTAQETIRTFGQLLRYLPQVALVPFTAIFLVQGGIILAGGNPFISGQPAGGPTPLLVLLVPVIMAAYVVFLVDWHRLVLFGPTPETTRPRLRLHCRDVRYFLRGILIFFIGVLAAMPAVILAPGIVGSQAGALAMTLIGALLAITGMMAFGLVLPATAVDRNYSIGASFEATKEVLFQVLGLVVLVLAPAYIVGVSVLALNASIFGQGGPHIPGVLISLTVEFAQMALGATLLSVIFQKRAGVDTRA</sequence>
<gene>
    <name evidence="3" type="ORF">CKO28_01755</name>
</gene>
<keyword evidence="4" id="KW-1185">Reference proteome</keyword>
<dbReference type="EMBL" id="NRRL01000002">
    <property type="protein sequence ID" value="MBK1666768.1"/>
    <property type="molecule type" value="Genomic_DNA"/>
</dbReference>
<proteinExistence type="predicted"/>
<feature type="compositionally biased region" description="Acidic residues" evidence="1">
    <location>
        <begin position="1"/>
        <end position="16"/>
    </location>
</feature>
<comment type="caution">
    <text evidence="3">The sequence shown here is derived from an EMBL/GenBank/DDBJ whole genome shotgun (WGS) entry which is preliminary data.</text>
</comment>